<name>A0A085MWP2_9BILA</name>
<evidence type="ECO:0000313" key="2">
    <source>
        <dbReference type="EMBL" id="KFD61638.1"/>
    </source>
</evidence>
<dbReference type="Proteomes" id="UP000030758">
    <property type="component" value="Unassembled WGS sequence"/>
</dbReference>
<proteinExistence type="predicted"/>
<protein>
    <submittedName>
        <fullName evidence="2">Uncharacterized protein</fullName>
    </submittedName>
</protein>
<reference evidence="2" key="1">
    <citation type="journal article" date="2014" name="Nat. Genet.">
        <title>Genome and transcriptome of the porcine whipworm Trichuris suis.</title>
        <authorList>
            <person name="Jex A.R."/>
            <person name="Nejsum P."/>
            <person name="Schwarz E.M."/>
            <person name="Hu L."/>
            <person name="Young N.D."/>
            <person name="Hall R.S."/>
            <person name="Korhonen P.K."/>
            <person name="Liao S."/>
            <person name="Thamsborg S."/>
            <person name="Xia J."/>
            <person name="Xu P."/>
            <person name="Wang S."/>
            <person name="Scheerlinck J.P."/>
            <person name="Hofmann A."/>
            <person name="Sternberg P.W."/>
            <person name="Wang J."/>
            <person name="Gasser R.B."/>
        </authorList>
    </citation>
    <scope>NUCLEOTIDE SEQUENCE [LARGE SCALE GENOMIC DNA]</scope>
    <source>
        <strain evidence="2">DCEP-RM93F</strain>
    </source>
</reference>
<dbReference type="EMBL" id="KL367616">
    <property type="protein sequence ID" value="KFD61638.1"/>
    <property type="molecule type" value="Genomic_DNA"/>
</dbReference>
<sequence>MDAMEVALATSSGGWELVQLGWISRCASENSSNLIQNHLREQLKMYEQQLCGCTSVLGEWNNLPDLKHRQTG</sequence>
<evidence type="ECO:0000313" key="1">
    <source>
        <dbReference type="EMBL" id="KFD59138.1"/>
    </source>
</evidence>
<dbReference type="AlphaFoldDB" id="A0A085MWP2"/>
<accession>A0A085MWP2</accession>
<gene>
    <name evidence="2" type="ORF">M514_26157</name>
    <name evidence="1" type="ORF">M514_28683</name>
</gene>
<organism evidence="2">
    <name type="scientific">Trichuris suis</name>
    <name type="common">pig whipworm</name>
    <dbReference type="NCBI Taxonomy" id="68888"/>
    <lineage>
        <taxon>Eukaryota</taxon>
        <taxon>Metazoa</taxon>
        <taxon>Ecdysozoa</taxon>
        <taxon>Nematoda</taxon>
        <taxon>Enoplea</taxon>
        <taxon>Dorylaimia</taxon>
        <taxon>Trichinellida</taxon>
        <taxon>Trichuridae</taxon>
        <taxon>Trichuris</taxon>
    </lineage>
</organism>
<dbReference type="EMBL" id="KL369306">
    <property type="protein sequence ID" value="KFD59138.1"/>
    <property type="molecule type" value="Genomic_DNA"/>
</dbReference>